<dbReference type="Proteomes" id="UP001143480">
    <property type="component" value="Unassembled WGS sequence"/>
</dbReference>
<feature type="domain" description="Transposase IS200-like" evidence="1">
    <location>
        <begin position="10"/>
        <end position="63"/>
    </location>
</feature>
<dbReference type="GO" id="GO:0004803">
    <property type="term" value="F:transposase activity"/>
    <property type="evidence" value="ECO:0007669"/>
    <property type="project" value="InterPro"/>
</dbReference>
<evidence type="ECO:0000313" key="2">
    <source>
        <dbReference type="EMBL" id="GLL08854.1"/>
    </source>
</evidence>
<proteinExistence type="predicted"/>
<organism evidence="2 3">
    <name type="scientific">Dactylosporangium matsuzakiense</name>
    <dbReference type="NCBI Taxonomy" id="53360"/>
    <lineage>
        <taxon>Bacteria</taxon>
        <taxon>Bacillati</taxon>
        <taxon>Actinomycetota</taxon>
        <taxon>Actinomycetes</taxon>
        <taxon>Micromonosporales</taxon>
        <taxon>Micromonosporaceae</taxon>
        <taxon>Dactylosporangium</taxon>
    </lineage>
</organism>
<dbReference type="RefSeq" id="WP_268249028.1">
    <property type="nucleotide sequence ID" value="NZ_BSFP01000326.1"/>
</dbReference>
<dbReference type="NCBIfam" id="NF033573">
    <property type="entry name" value="transpos_IS200"/>
    <property type="match status" value="1"/>
</dbReference>
<reference evidence="2" key="2">
    <citation type="submission" date="2023-01" db="EMBL/GenBank/DDBJ databases">
        <authorList>
            <person name="Sun Q."/>
            <person name="Evtushenko L."/>
        </authorList>
    </citation>
    <scope>NUCLEOTIDE SEQUENCE</scope>
    <source>
        <strain evidence="2">VKM Ac-1321</strain>
    </source>
</reference>
<dbReference type="GO" id="GO:0006313">
    <property type="term" value="P:DNA transposition"/>
    <property type="evidence" value="ECO:0007669"/>
    <property type="project" value="InterPro"/>
</dbReference>
<dbReference type="Pfam" id="PF01797">
    <property type="entry name" value="Y1_Tnp"/>
    <property type="match status" value="1"/>
</dbReference>
<dbReference type="SUPFAM" id="SSF143422">
    <property type="entry name" value="Transposase IS200-like"/>
    <property type="match status" value="1"/>
</dbReference>
<dbReference type="PANTHER" id="PTHR33360">
    <property type="entry name" value="TRANSPOSASE FOR INSERTION SEQUENCE ELEMENT IS200"/>
    <property type="match status" value="1"/>
</dbReference>
<dbReference type="InterPro" id="IPR002686">
    <property type="entry name" value="Transposase_17"/>
</dbReference>
<gene>
    <name evidence="2" type="ORF">GCM10017581_106520</name>
</gene>
<reference evidence="2" key="1">
    <citation type="journal article" date="2014" name="Int. J. Syst. Evol. Microbiol.">
        <title>Complete genome sequence of Corynebacterium casei LMG S-19264T (=DSM 44701T), isolated from a smear-ripened cheese.</title>
        <authorList>
            <consortium name="US DOE Joint Genome Institute (JGI-PGF)"/>
            <person name="Walter F."/>
            <person name="Albersmeier A."/>
            <person name="Kalinowski J."/>
            <person name="Ruckert C."/>
        </authorList>
    </citation>
    <scope>NUCLEOTIDE SEQUENCE</scope>
    <source>
        <strain evidence="2">VKM Ac-1321</strain>
    </source>
</reference>
<sequence>MAYRSGCHTTFQHRYHLVWAPKYRYKVLIGDVRLRVREILRQVCAGMGVTIINGALSKDHVHL</sequence>
<dbReference type="GO" id="GO:0003677">
    <property type="term" value="F:DNA binding"/>
    <property type="evidence" value="ECO:0007669"/>
    <property type="project" value="InterPro"/>
</dbReference>
<dbReference type="Gene3D" id="3.30.70.1290">
    <property type="entry name" value="Transposase IS200-like"/>
    <property type="match status" value="1"/>
</dbReference>
<keyword evidence="3" id="KW-1185">Reference proteome</keyword>
<evidence type="ECO:0000313" key="3">
    <source>
        <dbReference type="Proteomes" id="UP001143480"/>
    </source>
</evidence>
<dbReference type="InterPro" id="IPR036515">
    <property type="entry name" value="Transposase_17_sf"/>
</dbReference>
<dbReference type="EMBL" id="BSFP01000326">
    <property type="protein sequence ID" value="GLL08854.1"/>
    <property type="molecule type" value="Genomic_DNA"/>
</dbReference>
<evidence type="ECO:0000259" key="1">
    <source>
        <dbReference type="Pfam" id="PF01797"/>
    </source>
</evidence>
<accession>A0A9W6KY66</accession>
<name>A0A9W6KY66_9ACTN</name>
<protein>
    <recommendedName>
        <fullName evidence="1">Transposase IS200-like domain-containing protein</fullName>
    </recommendedName>
</protein>
<dbReference type="PANTHER" id="PTHR33360:SF2">
    <property type="entry name" value="TRANSPOSASE FOR INSERTION SEQUENCE ELEMENT IS200"/>
    <property type="match status" value="1"/>
</dbReference>
<dbReference type="AlphaFoldDB" id="A0A9W6KY66"/>
<comment type="caution">
    <text evidence="2">The sequence shown here is derived from an EMBL/GenBank/DDBJ whole genome shotgun (WGS) entry which is preliminary data.</text>
</comment>